<sequence>MGDSTPQMPQRRSGLRSEKEQREVVWPEFIHHSATEFRTPQQLFSDIRKKILNTNHSAEITYSSVPPDWGTLIVDSIDSHEDTERSNAKINYNTVTQTVRIRIMPTLLHVCHGNWMRNVEADWREQNLVTDRQLRNLTMLMSPLQSRFAGPYANSRKEPDYCLKPDNEYQPSLVIEMGWSESHRELMEDVRLWMVGGRPYVKIVIIIKFARRGRSNEVTGKVGLYVPDAAGNPVLQQEAVIFPANATGVSLHITAGDLFGSALPQGLATNTALPLSIDSLRHEAGKQLVHMGMVPAT</sequence>
<dbReference type="OrthoDB" id="76567at2759"/>
<dbReference type="STRING" id="1392255.A0A2I1CBN3"/>
<protein>
    <submittedName>
        <fullName evidence="2">Uncharacterized protein</fullName>
    </submittedName>
</protein>
<comment type="caution">
    <text evidence="2">The sequence shown here is derived from an EMBL/GenBank/DDBJ whole genome shotgun (WGS) entry which is preliminary data.</text>
</comment>
<dbReference type="VEuPathDB" id="FungiDB:P174DRAFT_386113"/>
<reference evidence="3" key="1">
    <citation type="journal article" date="2018" name="Proc. Natl. Acad. Sci. U.S.A.">
        <title>Linking secondary metabolites to gene clusters through genome sequencing of six diverse Aspergillus species.</title>
        <authorList>
            <person name="Kaerboelling I."/>
            <person name="Vesth T.C."/>
            <person name="Frisvad J.C."/>
            <person name="Nybo J.L."/>
            <person name="Theobald S."/>
            <person name="Kuo A."/>
            <person name="Bowyer P."/>
            <person name="Matsuda Y."/>
            <person name="Mondo S."/>
            <person name="Lyhne E.K."/>
            <person name="Kogle M.E."/>
            <person name="Clum A."/>
            <person name="Lipzen A."/>
            <person name="Salamov A."/>
            <person name="Ngan C.Y."/>
            <person name="Daum C."/>
            <person name="Chiniquy J."/>
            <person name="Barry K."/>
            <person name="LaButti K."/>
            <person name="Haridas S."/>
            <person name="Simmons B.A."/>
            <person name="Magnuson J.K."/>
            <person name="Mortensen U.H."/>
            <person name="Larsen T.O."/>
            <person name="Grigoriev I.V."/>
            <person name="Baker S.E."/>
            <person name="Andersen M.R."/>
        </authorList>
    </citation>
    <scope>NUCLEOTIDE SEQUENCE [LARGE SCALE GENOMIC DNA]</scope>
    <source>
        <strain evidence="3">IBT 16806</strain>
    </source>
</reference>
<dbReference type="EMBL" id="MSZS01000003">
    <property type="protein sequence ID" value="PKX94996.1"/>
    <property type="molecule type" value="Genomic_DNA"/>
</dbReference>
<organism evidence="2 3">
    <name type="scientific">Aspergillus novofumigatus (strain IBT 16806)</name>
    <dbReference type="NCBI Taxonomy" id="1392255"/>
    <lineage>
        <taxon>Eukaryota</taxon>
        <taxon>Fungi</taxon>
        <taxon>Dikarya</taxon>
        <taxon>Ascomycota</taxon>
        <taxon>Pezizomycotina</taxon>
        <taxon>Eurotiomycetes</taxon>
        <taxon>Eurotiomycetidae</taxon>
        <taxon>Eurotiales</taxon>
        <taxon>Aspergillaceae</taxon>
        <taxon>Aspergillus</taxon>
        <taxon>Aspergillus subgen. Fumigati</taxon>
    </lineage>
</organism>
<evidence type="ECO:0000256" key="1">
    <source>
        <dbReference type="SAM" id="MobiDB-lite"/>
    </source>
</evidence>
<dbReference type="Proteomes" id="UP000234474">
    <property type="component" value="Unassembled WGS sequence"/>
</dbReference>
<dbReference type="AlphaFoldDB" id="A0A2I1CBN3"/>
<evidence type="ECO:0000313" key="2">
    <source>
        <dbReference type="EMBL" id="PKX94996.1"/>
    </source>
</evidence>
<gene>
    <name evidence="2" type="ORF">P174DRAFT_386113</name>
</gene>
<feature type="compositionally biased region" description="Polar residues" evidence="1">
    <location>
        <begin position="1"/>
        <end position="10"/>
    </location>
</feature>
<dbReference type="OMA" id="DSHQTWI"/>
<name>A0A2I1CBN3_ASPN1</name>
<proteinExistence type="predicted"/>
<feature type="region of interest" description="Disordered" evidence="1">
    <location>
        <begin position="1"/>
        <end position="20"/>
    </location>
</feature>
<evidence type="ECO:0000313" key="3">
    <source>
        <dbReference type="Proteomes" id="UP000234474"/>
    </source>
</evidence>
<dbReference type="GeneID" id="36530614"/>
<accession>A0A2I1CBN3</accession>
<dbReference type="RefSeq" id="XP_024683591.1">
    <property type="nucleotide sequence ID" value="XM_024823289.1"/>
</dbReference>
<keyword evidence="3" id="KW-1185">Reference proteome</keyword>